<organism evidence="2 3">
    <name type="scientific">Nocardia halotolerans</name>
    <dbReference type="NCBI Taxonomy" id="1755878"/>
    <lineage>
        <taxon>Bacteria</taxon>
        <taxon>Bacillati</taxon>
        <taxon>Actinomycetota</taxon>
        <taxon>Actinomycetes</taxon>
        <taxon>Mycobacteriales</taxon>
        <taxon>Nocardiaceae</taxon>
        <taxon>Nocardia</taxon>
    </lineage>
</organism>
<dbReference type="RefSeq" id="WP_378568198.1">
    <property type="nucleotide sequence ID" value="NZ_JBHSDL010000030.1"/>
</dbReference>
<gene>
    <name evidence="2" type="ORF">ACFO5K_25820</name>
</gene>
<dbReference type="Proteomes" id="UP001595844">
    <property type="component" value="Unassembled WGS sequence"/>
</dbReference>
<accession>A0ABV8VN93</accession>
<reference evidence="3" key="1">
    <citation type="journal article" date="2019" name="Int. J. Syst. Evol. Microbiol.">
        <title>The Global Catalogue of Microorganisms (GCM) 10K type strain sequencing project: providing services to taxonomists for standard genome sequencing and annotation.</title>
        <authorList>
            <consortium name="The Broad Institute Genomics Platform"/>
            <consortium name="The Broad Institute Genome Sequencing Center for Infectious Disease"/>
            <person name="Wu L."/>
            <person name="Ma J."/>
        </authorList>
    </citation>
    <scope>NUCLEOTIDE SEQUENCE [LARGE SCALE GENOMIC DNA]</scope>
    <source>
        <strain evidence="3">IBRC-M 10490</strain>
    </source>
</reference>
<evidence type="ECO:0000256" key="1">
    <source>
        <dbReference type="SAM" id="MobiDB-lite"/>
    </source>
</evidence>
<comment type="caution">
    <text evidence="2">The sequence shown here is derived from an EMBL/GenBank/DDBJ whole genome shotgun (WGS) entry which is preliminary data.</text>
</comment>
<keyword evidence="3" id="KW-1185">Reference proteome</keyword>
<sequence length="137" mass="15532">MAEIEQITAEAHRRTALLIDEIQAINLQTAYRAERFAADTELLLRQATEQQHTEKEAKEPEPAVAQPIRENWHEPAPCPQATPPPLMIDPNRTPQQTEIHAAVARARAARRAHSTVTPSDGDVDPESEYYRRSVWIH</sequence>
<name>A0ABV8VN93_9NOCA</name>
<feature type="compositionally biased region" description="Pro residues" evidence="1">
    <location>
        <begin position="76"/>
        <end position="87"/>
    </location>
</feature>
<feature type="region of interest" description="Disordered" evidence="1">
    <location>
        <begin position="73"/>
        <end position="92"/>
    </location>
</feature>
<protein>
    <submittedName>
        <fullName evidence="2">Uncharacterized protein</fullName>
    </submittedName>
</protein>
<dbReference type="EMBL" id="JBHSDL010000030">
    <property type="protein sequence ID" value="MFC4377504.1"/>
    <property type="molecule type" value="Genomic_DNA"/>
</dbReference>
<proteinExistence type="predicted"/>
<evidence type="ECO:0000313" key="2">
    <source>
        <dbReference type="EMBL" id="MFC4377504.1"/>
    </source>
</evidence>
<evidence type="ECO:0000313" key="3">
    <source>
        <dbReference type="Proteomes" id="UP001595844"/>
    </source>
</evidence>
<feature type="region of interest" description="Disordered" evidence="1">
    <location>
        <begin position="101"/>
        <end position="126"/>
    </location>
</feature>